<reference evidence="2" key="1">
    <citation type="journal article" date="2019" name="Int. J. Syst. Evol. Microbiol.">
        <title>The Global Catalogue of Microorganisms (GCM) 10K type strain sequencing project: providing services to taxonomists for standard genome sequencing and annotation.</title>
        <authorList>
            <consortium name="The Broad Institute Genomics Platform"/>
            <consortium name="The Broad Institute Genome Sequencing Center for Infectious Disease"/>
            <person name="Wu L."/>
            <person name="Ma J."/>
        </authorList>
    </citation>
    <scope>NUCLEOTIDE SEQUENCE [LARGE SCALE GENOMIC DNA]</scope>
    <source>
        <strain evidence="2">CGMCC 4.7400</strain>
    </source>
</reference>
<proteinExistence type="predicted"/>
<comment type="caution">
    <text evidence="1">The sequence shown here is derived from an EMBL/GenBank/DDBJ whole genome shotgun (WGS) entry which is preliminary data.</text>
</comment>
<gene>
    <name evidence="1" type="ORF">ACFQZ6_35140</name>
</gene>
<evidence type="ECO:0000313" key="1">
    <source>
        <dbReference type="EMBL" id="MFD0319359.1"/>
    </source>
</evidence>
<dbReference type="EMBL" id="JBHTEB010000001">
    <property type="protein sequence ID" value="MFD0319359.1"/>
    <property type="molecule type" value="Genomic_DNA"/>
</dbReference>
<dbReference type="RefSeq" id="WP_381617869.1">
    <property type="nucleotide sequence ID" value="NZ_JBHTEB010000001.1"/>
</dbReference>
<keyword evidence="2" id="KW-1185">Reference proteome</keyword>
<evidence type="ECO:0000313" key="2">
    <source>
        <dbReference type="Proteomes" id="UP001597023"/>
    </source>
</evidence>
<name>A0ABW2WJR6_9ACTN</name>
<accession>A0ABW2WJR6</accession>
<protein>
    <submittedName>
        <fullName evidence="1">Uncharacterized protein</fullName>
    </submittedName>
</protein>
<organism evidence="1 2">
    <name type="scientific">Streptomyces flavalbus</name>
    <dbReference type="NCBI Taxonomy" id="2665155"/>
    <lineage>
        <taxon>Bacteria</taxon>
        <taxon>Bacillati</taxon>
        <taxon>Actinomycetota</taxon>
        <taxon>Actinomycetes</taxon>
        <taxon>Kitasatosporales</taxon>
        <taxon>Streptomycetaceae</taxon>
        <taxon>Streptomyces</taxon>
    </lineage>
</organism>
<sequence>MTADAYLVIRCDADKPAETDGRCGSEASWPVRVENHTELRRLIRDQHGWHRPRPDRDICPDCWKEGRR</sequence>
<dbReference type="Proteomes" id="UP001597023">
    <property type="component" value="Unassembled WGS sequence"/>
</dbReference>